<evidence type="ECO:0000256" key="1">
    <source>
        <dbReference type="ARBA" id="ARBA00022670"/>
    </source>
</evidence>
<protein>
    <recommendedName>
        <fullName evidence="4">Ubiquitin-like protease family profile domain-containing protein</fullName>
    </recommendedName>
</protein>
<dbReference type="Pfam" id="PF02902">
    <property type="entry name" value="Peptidase_C48"/>
    <property type="match status" value="1"/>
</dbReference>
<sequence>FFSKLFVDGCTDKYKYNEVKKWSTNVPGKDIFALDKVFFMHNVDVSHWTCAVIFTEEKRIQYYDSMGNDGHALMIYLKDEWFEKKGGELPDANEWKIVGAVDGVPQQQNGFDCGVFGVFADFLSRDRPLSFNQDYITNQECRERIAFSILNGAVIE</sequence>
<dbReference type="GO" id="GO:0016929">
    <property type="term" value="F:deSUMOylase activity"/>
    <property type="evidence" value="ECO:0007669"/>
    <property type="project" value="TreeGrafter"/>
</dbReference>
<dbReference type="GO" id="GO:0016926">
    <property type="term" value="P:protein desumoylation"/>
    <property type="evidence" value="ECO:0007669"/>
    <property type="project" value="TreeGrafter"/>
</dbReference>
<dbReference type="InterPro" id="IPR038765">
    <property type="entry name" value="Papain-like_cys_pep_sf"/>
</dbReference>
<evidence type="ECO:0000256" key="2">
    <source>
        <dbReference type="ARBA" id="ARBA00022801"/>
    </source>
</evidence>
<dbReference type="PROSITE" id="PS50600">
    <property type="entry name" value="ULP_PROTEASE"/>
    <property type="match status" value="1"/>
</dbReference>
<dbReference type="SUPFAM" id="SSF54001">
    <property type="entry name" value="Cysteine proteinases"/>
    <property type="match status" value="1"/>
</dbReference>
<reference evidence="5" key="1">
    <citation type="journal article" date="2014" name="Front. Microbiol.">
        <title>High frequency of phylogenetically diverse reductive dehalogenase-homologous genes in deep subseafloor sedimentary metagenomes.</title>
        <authorList>
            <person name="Kawai M."/>
            <person name="Futagami T."/>
            <person name="Toyoda A."/>
            <person name="Takaki Y."/>
            <person name="Nishi S."/>
            <person name="Hori S."/>
            <person name="Arai W."/>
            <person name="Tsubouchi T."/>
            <person name="Morono Y."/>
            <person name="Uchiyama I."/>
            <person name="Ito T."/>
            <person name="Fujiyama A."/>
            <person name="Inagaki F."/>
            <person name="Takami H."/>
        </authorList>
    </citation>
    <scope>NUCLEOTIDE SEQUENCE</scope>
    <source>
        <strain evidence="5">Expedition CK06-06</strain>
    </source>
</reference>
<dbReference type="GO" id="GO:0005634">
    <property type="term" value="C:nucleus"/>
    <property type="evidence" value="ECO:0007669"/>
    <property type="project" value="TreeGrafter"/>
</dbReference>
<dbReference type="PANTHER" id="PTHR12606">
    <property type="entry name" value="SENTRIN/SUMO-SPECIFIC PROTEASE"/>
    <property type="match status" value="1"/>
</dbReference>
<keyword evidence="1" id="KW-0645">Protease</keyword>
<gene>
    <name evidence="5" type="ORF">S01H4_36980</name>
</gene>
<dbReference type="InterPro" id="IPR003653">
    <property type="entry name" value="Peptidase_C48_C"/>
</dbReference>
<accession>X1CK66</accession>
<organism evidence="5">
    <name type="scientific">marine sediment metagenome</name>
    <dbReference type="NCBI Taxonomy" id="412755"/>
    <lineage>
        <taxon>unclassified sequences</taxon>
        <taxon>metagenomes</taxon>
        <taxon>ecological metagenomes</taxon>
    </lineage>
</organism>
<keyword evidence="3" id="KW-0788">Thiol protease</keyword>
<evidence type="ECO:0000259" key="4">
    <source>
        <dbReference type="PROSITE" id="PS50600"/>
    </source>
</evidence>
<name>X1CK66_9ZZZZ</name>
<feature type="domain" description="Ubiquitin-like protease family profile" evidence="4">
    <location>
        <begin position="1"/>
        <end position="124"/>
    </location>
</feature>
<keyword evidence="2" id="KW-0378">Hydrolase</keyword>
<dbReference type="PANTHER" id="PTHR12606:SF1">
    <property type="entry name" value="UBIQUITIN-LIKE-SPECIFIC PROTEASE 1A"/>
    <property type="match status" value="1"/>
</dbReference>
<feature type="non-terminal residue" evidence="5">
    <location>
        <position position="1"/>
    </location>
</feature>
<dbReference type="Gene3D" id="3.40.395.10">
    <property type="entry name" value="Adenoviral Proteinase, Chain A"/>
    <property type="match status" value="1"/>
</dbReference>
<proteinExistence type="predicted"/>
<dbReference type="GO" id="GO:0006508">
    <property type="term" value="P:proteolysis"/>
    <property type="evidence" value="ECO:0007669"/>
    <property type="project" value="UniProtKB-KW"/>
</dbReference>
<dbReference type="AlphaFoldDB" id="X1CK66"/>
<evidence type="ECO:0000256" key="3">
    <source>
        <dbReference type="ARBA" id="ARBA00022807"/>
    </source>
</evidence>
<comment type="caution">
    <text evidence="5">The sequence shown here is derived from an EMBL/GenBank/DDBJ whole genome shotgun (WGS) entry which is preliminary data.</text>
</comment>
<evidence type="ECO:0000313" key="5">
    <source>
        <dbReference type="EMBL" id="GAG96608.1"/>
    </source>
</evidence>
<dbReference type="EMBL" id="BART01019817">
    <property type="protein sequence ID" value="GAG96608.1"/>
    <property type="molecule type" value="Genomic_DNA"/>
</dbReference>